<dbReference type="GO" id="GO:0046872">
    <property type="term" value="F:metal ion binding"/>
    <property type="evidence" value="ECO:0007669"/>
    <property type="project" value="UniProtKB-KW"/>
</dbReference>
<evidence type="ECO:0000256" key="5">
    <source>
        <dbReference type="ARBA" id="ARBA00022763"/>
    </source>
</evidence>
<feature type="domain" description="Endonuclease/exonuclease/phosphatase" evidence="9">
    <location>
        <begin position="4"/>
        <end position="248"/>
    </location>
</feature>
<dbReference type="PANTHER" id="PTHR15822">
    <property type="entry name" value="TRAF AND TNF RECEPTOR-ASSOCIATED PROTEIN"/>
    <property type="match status" value="1"/>
</dbReference>
<keyword evidence="3" id="KW-0540">Nuclease</keyword>
<comment type="caution">
    <text evidence="10">The sequence shown here is derived from an EMBL/GenBank/DDBJ whole genome shotgun (WGS) entry which is preliminary data.</text>
</comment>
<evidence type="ECO:0000256" key="7">
    <source>
        <dbReference type="ARBA" id="ARBA00022842"/>
    </source>
</evidence>
<dbReference type="SUPFAM" id="SSF56219">
    <property type="entry name" value="DNase I-like"/>
    <property type="match status" value="1"/>
</dbReference>
<comment type="cofactor">
    <cofactor evidence="2">
        <name>Mg(2+)</name>
        <dbReference type="ChEBI" id="CHEBI:18420"/>
    </cofactor>
</comment>
<evidence type="ECO:0000256" key="2">
    <source>
        <dbReference type="ARBA" id="ARBA00001946"/>
    </source>
</evidence>
<evidence type="ECO:0000256" key="6">
    <source>
        <dbReference type="ARBA" id="ARBA00022801"/>
    </source>
</evidence>
<dbReference type="InterPro" id="IPR051547">
    <property type="entry name" value="TDP2-like"/>
</dbReference>
<dbReference type="Proteomes" id="UP000542742">
    <property type="component" value="Unassembled WGS sequence"/>
</dbReference>
<gene>
    <name evidence="10" type="ORF">BKA14_008068</name>
</gene>
<dbReference type="AlphaFoldDB" id="A0A7W7D070"/>
<proteinExistence type="predicted"/>
<keyword evidence="5" id="KW-0227">DNA damage</keyword>
<reference evidence="10 11" key="1">
    <citation type="submission" date="2020-08" db="EMBL/GenBank/DDBJ databases">
        <title>Sequencing the genomes of 1000 actinobacteria strains.</title>
        <authorList>
            <person name="Klenk H.-P."/>
        </authorList>
    </citation>
    <scope>NUCLEOTIDE SEQUENCE [LARGE SCALE GENOMIC DNA]</scope>
    <source>
        <strain evidence="10 11">DSM 45518</strain>
    </source>
</reference>
<dbReference type="Pfam" id="PF03372">
    <property type="entry name" value="Exo_endo_phos"/>
    <property type="match status" value="1"/>
</dbReference>
<dbReference type="EC" id="3.1.11.2" evidence="10"/>
<accession>A0A7W7D070</accession>
<dbReference type="EMBL" id="JACHMF010000001">
    <property type="protein sequence ID" value="MBB4697920.1"/>
    <property type="molecule type" value="Genomic_DNA"/>
</dbReference>
<evidence type="ECO:0000256" key="1">
    <source>
        <dbReference type="ARBA" id="ARBA00001936"/>
    </source>
</evidence>
<evidence type="ECO:0000259" key="9">
    <source>
        <dbReference type="Pfam" id="PF03372"/>
    </source>
</evidence>
<dbReference type="InterPro" id="IPR005135">
    <property type="entry name" value="Endo/exonuclease/phosphatase"/>
</dbReference>
<keyword evidence="6 10" id="KW-0378">Hydrolase</keyword>
<organism evidence="10 11">
    <name type="scientific">Paractinoplanes abujensis</name>
    <dbReference type="NCBI Taxonomy" id="882441"/>
    <lineage>
        <taxon>Bacteria</taxon>
        <taxon>Bacillati</taxon>
        <taxon>Actinomycetota</taxon>
        <taxon>Actinomycetes</taxon>
        <taxon>Micromonosporales</taxon>
        <taxon>Micromonosporaceae</taxon>
        <taxon>Paractinoplanes</taxon>
    </lineage>
</organism>
<keyword evidence="4" id="KW-0479">Metal-binding</keyword>
<evidence type="ECO:0000256" key="8">
    <source>
        <dbReference type="ARBA" id="ARBA00023204"/>
    </source>
</evidence>
<keyword evidence="7" id="KW-0460">Magnesium</keyword>
<dbReference type="RefSeq" id="WP_184955986.1">
    <property type="nucleotide sequence ID" value="NZ_BOMC01000025.1"/>
</dbReference>
<dbReference type="InterPro" id="IPR036691">
    <property type="entry name" value="Endo/exonu/phosph_ase_sf"/>
</dbReference>
<evidence type="ECO:0000313" key="11">
    <source>
        <dbReference type="Proteomes" id="UP000542742"/>
    </source>
</evidence>
<evidence type="ECO:0000256" key="3">
    <source>
        <dbReference type="ARBA" id="ARBA00022722"/>
    </source>
</evidence>
<comment type="cofactor">
    <cofactor evidence="1">
        <name>Mn(2+)</name>
        <dbReference type="ChEBI" id="CHEBI:29035"/>
    </cofactor>
</comment>
<dbReference type="GO" id="GO:0008311">
    <property type="term" value="F:double-stranded DNA 3'-5' DNA exonuclease activity"/>
    <property type="evidence" value="ECO:0007669"/>
    <property type="project" value="UniProtKB-EC"/>
</dbReference>
<dbReference type="PANTHER" id="PTHR15822:SF4">
    <property type="entry name" value="TYROSYL-DNA PHOSPHODIESTERASE 2"/>
    <property type="match status" value="1"/>
</dbReference>
<keyword evidence="8" id="KW-0234">DNA repair</keyword>
<evidence type="ECO:0000256" key="4">
    <source>
        <dbReference type="ARBA" id="ARBA00022723"/>
    </source>
</evidence>
<protein>
    <submittedName>
        <fullName evidence="10">Exodeoxyribonuclease-3</fullName>
        <ecNumber evidence="10">3.1.11.2</ecNumber>
    </submittedName>
</protein>
<dbReference type="GO" id="GO:0006281">
    <property type="term" value="P:DNA repair"/>
    <property type="evidence" value="ECO:0007669"/>
    <property type="project" value="UniProtKB-KW"/>
</dbReference>
<sequence length="265" mass="28835">MRFMTWNIKTGGKGRLDAITTVIKRERPDVLALQELRGFDRDDGRIMSDLANAVGMVPHLARSFLGQPVAVLVRPPLTIIERSSVRFRLHHAAAVVTVATPAGPLRVVSTHLNPFSPYRRMREALWLAARYRPDKVPTVLAGDLNGLDPGTDHTETLAPQPGFLRARHLAADGTADTRALAAFGAAGFVDLWKRVGSGSPLTVPTTRGGGREFSRMRLDYVLAGPTIAEGASAMTVIRGDETEFASDHYPVRVDLSAKIDLIEPN</sequence>
<keyword evidence="11" id="KW-1185">Reference proteome</keyword>
<evidence type="ECO:0000313" key="10">
    <source>
        <dbReference type="EMBL" id="MBB4697920.1"/>
    </source>
</evidence>
<name>A0A7W7D070_9ACTN</name>
<dbReference type="Gene3D" id="3.60.10.10">
    <property type="entry name" value="Endonuclease/exonuclease/phosphatase"/>
    <property type="match status" value="1"/>
</dbReference>